<feature type="region of interest" description="Disordered" evidence="1">
    <location>
        <begin position="27"/>
        <end position="61"/>
    </location>
</feature>
<dbReference type="Proteomes" id="UP001596990">
    <property type="component" value="Unassembled WGS sequence"/>
</dbReference>
<gene>
    <name evidence="4" type="ORF">ACFQ2J_14320</name>
</gene>
<evidence type="ECO:0000256" key="1">
    <source>
        <dbReference type="SAM" id="MobiDB-lite"/>
    </source>
</evidence>
<evidence type="ECO:0000313" key="5">
    <source>
        <dbReference type="Proteomes" id="UP001596990"/>
    </source>
</evidence>
<accession>A0ABW3L2Z0</accession>
<proteinExistence type="predicted"/>
<name>A0ABW3L2Z0_9BACI</name>
<protein>
    <submittedName>
        <fullName evidence="4">DUF4097 domain-containing protein</fullName>
    </submittedName>
</protein>
<organism evidence="4 5">
    <name type="scientific">Thalassobacillus hwangdonensis</name>
    <dbReference type="NCBI Taxonomy" id="546108"/>
    <lineage>
        <taxon>Bacteria</taxon>
        <taxon>Bacillati</taxon>
        <taxon>Bacillota</taxon>
        <taxon>Bacilli</taxon>
        <taxon>Bacillales</taxon>
        <taxon>Bacillaceae</taxon>
        <taxon>Thalassobacillus</taxon>
    </lineage>
</organism>
<keyword evidence="5" id="KW-1185">Reference proteome</keyword>
<dbReference type="Pfam" id="PF22746">
    <property type="entry name" value="SHOCT-like_DUF2089-C"/>
    <property type="match status" value="1"/>
</dbReference>
<reference evidence="5" key="1">
    <citation type="journal article" date="2019" name="Int. J. Syst. Evol. Microbiol.">
        <title>The Global Catalogue of Microorganisms (GCM) 10K type strain sequencing project: providing services to taxonomists for standard genome sequencing and annotation.</title>
        <authorList>
            <consortium name="The Broad Institute Genomics Platform"/>
            <consortium name="The Broad Institute Genome Sequencing Center for Infectious Disease"/>
            <person name="Wu L."/>
            <person name="Ma J."/>
        </authorList>
    </citation>
    <scope>NUCLEOTIDE SEQUENCE [LARGE SCALE GENOMIC DNA]</scope>
    <source>
        <strain evidence="5">CCUG 56607</strain>
    </source>
</reference>
<feature type="domain" description="DUF4097" evidence="2">
    <location>
        <begin position="103"/>
        <end position="355"/>
    </location>
</feature>
<dbReference type="InterPro" id="IPR025164">
    <property type="entry name" value="Toastrack_DUF4097"/>
</dbReference>
<dbReference type="Pfam" id="PF13349">
    <property type="entry name" value="DUF4097"/>
    <property type="match status" value="1"/>
</dbReference>
<dbReference type="InterPro" id="IPR016599">
    <property type="entry name" value="UCP012569"/>
</dbReference>
<dbReference type="PIRSF" id="PIRSF012569">
    <property type="entry name" value="UCP012569"/>
    <property type="match status" value="1"/>
</dbReference>
<comment type="caution">
    <text evidence="4">The sequence shown here is derived from an EMBL/GenBank/DDBJ whole genome shotgun (WGS) entry which is preliminary data.</text>
</comment>
<sequence length="356" mass="39992">MDEKRIRILKKIEEGSLSAEEGAELLEAADAQSRHEKQDGSVSTKVDWDQGAQQKTKEKTKKKKSIMTYVEDAFHKIKNVDLDLNFGDHVSVSHIYHTEDTFKQMDIQISNGGLELKSWNEASVRLECEAKVYQTDDQDEARKRFLKETDFKLEDGTLLFASPSKKLKTDVVIYVPKGDYEEIHSKLFNGSITASELNCREFNLKTTNGSITMEGLRGDECDAETSNGSIRAKQSAFDDFEADTVNGSVKLSGDFGKVDASAVTGSVSCEYYGKKAHTGFFQTTTGSVRVKVPENVRVDGKLQTSMGSIKCDIDDAKIYKEKKEMIRKELYFVINENYEQAYHLEAETKTGSVKVE</sequence>
<dbReference type="EMBL" id="JBHTKL010000005">
    <property type="protein sequence ID" value="MFD1020360.1"/>
    <property type="molecule type" value="Genomic_DNA"/>
</dbReference>
<dbReference type="InterPro" id="IPR053959">
    <property type="entry name" value="YvlB/LiaX_N"/>
</dbReference>
<evidence type="ECO:0000313" key="4">
    <source>
        <dbReference type="EMBL" id="MFD1020360.1"/>
    </source>
</evidence>
<feature type="domain" description="YvlB/LiaX N-terminal" evidence="3">
    <location>
        <begin position="3"/>
        <end position="29"/>
    </location>
</feature>
<evidence type="ECO:0000259" key="2">
    <source>
        <dbReference type="Pfam" id="PF13349"/>
    </source>
</evidence>
<evidence type="ECO:0000259" key="3">
    <source>
        <dbReference type="Pfam" id="PF22746"/>
    </source>
</evidence>
<dbReference type="RefSeq" id="WP_386061830.1">
    <property type="nucleotide sequence ID" value="NZ_JBHTKL010000005.1"/>
</dbReference>